<dbReference type="Proteomes" id="UP000020529">
    <property type="component" value="Unassembled WGS sequence"/>
</dbReference>
<comment type="caution">
    <text evidence="1">The sequence shown here is derived from an EMBL/GenBank/DDBJ whole genome shotgun (WGS) entry which is preliminary data.</text>
</comment>
<protein>
    <recommendedName>
        <fullName evidence="3">Fimbrillin family protein</fullName>
    </recommendedName>
</protein>
<evidence type="ECO:0000313" key="2">
    <source>
        <dbReference type="Proteomes" id="UP000020529"/>
    </source>
</evidence>
<dbReference type="CDD" id="cd13120">
    <property type="entry name" value="BF2867_like_N"/>
    <property type="match status" value="1"/>
</dbReference>
<dbReference type="InterPro" id="IPR025049">
    <property type="entry name" value="Mfa-like_1"/>
</dbReference>
<dbReference type="PROSITE" id="PS51257">
    <property type="entry name" value="PROKAR_LIPOPROTEIN"/>
    <property type="match status" value="1"/>
</dbReference>
<name>A0A015W3Y2_BACFG</name>
<dbReference type="Pfam" id="PF13149">
    <property type="entry name" value="Mfa_like_1"/>
    <property type="match status" value="1"/>
</dbReference>
<evidence type="ECO:0008006" key="3">
    <source>
        <dbReference type="Google" id="ProtNLM"/>
    </source>
</evidence>
<proteinExistence type="predicted"/>
<reference evidence="1 2" key="1">
    <citation type="submission" date="2014-02" db="EMBL/GenBank/DDBJ databases">
        <authorList>
            <person name="Sears C."/>
            <person name="Carroll K."/>
            <person name="Sack B.R."/>
            <person name="Qadri F."/>
            <person name="Myers L.L."/>
            <person name="Chung G.-T."/>
            <person name="Escheverria P."/>
            <person name="Fraser C.M."/>
            <person name="Sadzewicz L."/>
            <person name="Shefchek K.A."/>
            <person name="Tallon L."/>
            <person name="Das S.P."/>
            <person name="Daugherty S."/>
            <person name="Mongodin E.F."/>
        </authorList>
    </citation>
    <scope>NUCLEOTIDE SEQUENCE [LARGE SCALE GENOMIC DNA]</scope>
    <source>
        <strain evidence="2">3988T(B)14</strain>
    </source>
</reference>
<organism evidence="1 2">
    <name type="scientific">Bacteroides fragilis str. 3988T(B)14</name>
    <dbReference type="NCBI Taxonomy" id="1339315"/>
    <lineage>
        <taxon>Bacteria</taxon>
        <taxon>Pseudomonadati</taxon>
        <taxon>Bacteroidota</taxon>
        <taxon>Bacteroidia</taxon>
        <taxon>Bacteroidales</taxon>
        <taxon>Bacteroidaceae</taxon>
        <taxon>Bacteroides</taxon>
    </lineage>
</organism>
<dbReference type="RefSeq" id="WP_007571968.1">
    <property type="nucleotide sequence ID" value="NZ_JGCY01000246.1"/>
</dbReference>
<gene>
    <name evidence="1" type="ORF">M124_0967</name>
</gene>
<dbReference type="EMBL" id="JGCY01000246">
    <property type="protein sequence ID" value="EXY75145.1"/>
    <property type="molecule type" value="Genomic_DNA"/>
</dbReference>
<sequence length="342" mass="37958">MKKSFFVLGVAVAALASCTNEEVVDMPQSRAIQFGTFVNHSTRSSVTETTEQNLQKFFVFGNYDDSWTSVYTNVQVDGGTVGAEGTVWNPTQTAYWINGKKYRFGAYSNGGNKIENAEFNATSRVLTFPNYSVDNTKDLIVAIPQEVTAKEANNGPVNLSFYHMLSQVKFTFKNTDAYDYTMKISDIKVNAVKTTNVTATYAESGKPDINWTTQSVSTEDYDFGALGDIAEEFKDATHTTTCFVIPQSNENLEVTFTATFYDAANKQLSENQFKGKLAYKGDVSGTVQNQWTEGFKYNYTVEINGSTIDPELKEQVIEFKVIDVDEWADASNSDVTPENAGE</sequence>
<evidence type="ECO:0000313" key="1">
    <source>
        <dbReference type="EMBL" id="EXY75145.1"/>
    </source>
</evidence>
<dbReference type="PATRIC" id="fig|1339315.3.peg.1761"/>
<dbReference type="AlphaFoldDB" id="A0A015W3Y2"/>
<accession>A0A015W3Y2</accession>